<comment type="caution">
    <text evidence="1">The sequence shown here is derived from an EMBL/GenBank/DDBJ whole genome shotgun (WGS) entry which is preliminary data.</text>
</comment>
<organism evidence="1 2">
    <name type="scientific">Dioscorea alata</name>
    <name type="common">Purple yam</name>
    <dbReference type="NCBI Taxonomy" id="55571"/>
    <lineage>
        <taxon>Eukaryota</taxon>
        <taxon>Viridiplantae</taxon>
        <taxon>Streptophyta</taxon>
        <taxon>Embryophyta</taxon>
        <taxon>Tracheophyta</taxon>
        <taxon>Spermatophyta</taxon>
        <taxon>Magnoliopsida</taxon>
        <taxon>Liliopsida</taxon>
        <taxon>Dioscoreales</taxon>
        <taxon>Dioscoreaceae</taxon>
        <taxon>Dioscorea</taxon>
    </lineage>
</organism>
<evidence type="ECO:0000313" key="1">
    <source>
        <dbReference type="EMBL" id="KAH7661201.1"/>
    </source>
</evidence>
<sequence length="612" mass="69367">MYFQSKSIASLAPKLLQTQTQTQRQIEERFISLVQSCRNLEKLHQIQAQTFTHGFFQSPFLAPKIIIAFFQFQKPNLALQSFQQIQQPNAVLWNVMFKGYTEIELHAETLQLFVCMRKRDVMPNEYTFTFVIKSCARTLRWRVGEEVHCIAIKTGYESNGFVGTTLIDMYSSVGIIEYARKVFCEMPERNVVAWTSMVSAYISIGDLEMAQVIFEWANERDAILWNSMICGYIERGNMEAARELFDRMPGNDRDVMTWNTVLLGYSNSGDIEACERFFEEIPEKNVFSWNGLIGGYMRRGWFLKVLCVFDRMLRSPSAMLNDATLAVVLSACAKLGAVNIGRWIHVFAETSGFGANLYVGNGLIDMYSKCGCIMDAMLIFRSMETKDVVTLNAMIGGLATHGRGLEALELFDQMLQEGERPDGITFVGALSACVHAGMVEKGYSYFRLMTDDYLITPWIEHYGCMVDLLGRAGLLNEAIEFTRRMPMKPDSVIWSALLGVCQVHNDVHLAKLVMNKIIKLEPEDVTNYVVLSNIYGTVGMWREVAGLKCLTRNTGIAKLPGCSFVEVGLQVVEFCSFDARHCKTPDIYQVLHGLKELLKSAGWEPNVYEAYE</sequence>
<keyword evidence="2" id="KW-1185">Reference proteome</keyword>
<proteinExistence type="predicted"/>
<name>A0ACB7ULA0_DIOAL</name>
<reference evidence="2" key="1">
    <citation type="journal article" date="2022" name="Nat. Commun.">
        <title>Chromosome evolution and the genetic basis of agronomically important traits in greater yam.</title>
        <authorList>
            <person name="Bredeson J.V."/>
            <person name="Lyons J.B."/>
            <person name="Oniyinde I.O."/>
            <person name="Okereke N.R."/>
            <person name="Kolade O."/>
            <person name="Nnabue I."/>
            <person name="Nwadili C.O."/>
            <person name="Hribova E."/>
            <person name="Parker M."/>
            <person name="Nwogha J."/>
            <person name="Shu S."/>
            <person name="Carlson J."/>
            <person name="Kariba R."/>
            <person name="Muthemba S."/>
            <person name="Knop K."/>
            <person name="Barton G.J."/>
            <person name="Sherwood A.V."/>
            <person name="Lopez-Montes A."/>
            <person name="Asiedu R."/>
            <person name="Jamnadass R."/>
            <person name="Muchugi A."/>
            <person name="Goodstein D."/>
            <person name="Egesi C.N."/>
            <person name="Featherston J."/>
            <person name="Asfaw A."/>
            <person name="Simpson G.G."/>
            <person name="Dolezel J."/>
            <person name="Hendre P.S."/>
            <person name="Van Deynze A."/>
            <person name="Kumar P.L."/>
            <person name="Obidiegwu J.E."/>
            <person name="Bhattacharjee R."/>
            <person name="Rokhsar D.S."/>
        </authorList>
    </citation>
    <scope>NUCLEOTIDE SEQUENCE [LARGE SCALE GENOMIC DNA]</scope>
    <source>
        <strain evidence="2">cv. TDa95/00328</strain>
    </source>
</reference>
<gene>
    <name evidence="1" type="ORF">IHE45_15G048000</name>
</gene>
<dbReference type="Proteomes" id="UP000827976">
    <property type="component" value="Chromosome 15"/>
</dbReference>
<protein>
    <submittedName>
        <fullName evidence="1">TPR-like protein</fullName>
    </submittedName>
</protein>
<accession>A0ACB7ULA0</accession>
<evidence type="ECO:0000313" key="2">
    <source>
        <dbReference type="Proteomes" id="UP000827976"/>
    </source>
</evidence>
<dbReference type="EMBL" id="CM037025">
    <property type="protein sequence ID" value="KAH7661201.1"/>
    <property type="molecule type" value="Genomic_DNA"/>
</dbReference>